<proteinExistence type="predicted"/>
<protein>
    <submittedName>
        <fullName evidence="1">Uncharacterized protein</fullName>
    </submittedName>
</protein>
<accession>A0A1G6WKE1</accession>
<keyword evidence="2" id="KW-1185">Reference proteome</keyword>
<dbReference type="EMBL" id="FNAC01000045">
    <property type="protein sequence ID" value="SDD66249.1"/>
    <property type="molecule type" value="Genomic_DNA"/>
</dbReference>
<dbReference type="AlphaFoldDB" id="A0A1G6WKE1"/>
<dbReference type="Proteomes" id="UP000199060">
    <property type="component" value="Unassembled WGS sequence"/>
</dbReference>
<dbReference type="STRING" id="686796.SAMN04488104_104516"/>
<reference evidence="2" key="1">
    <citation type="submission" date="2016-10" db="EMBL/GenBank/DDBJ databases">
        <authorList>
            <person name="Varghese N."/>
            <person name="Submissions S."/>
        </authorList>
    </citation>
    <scope>NUCLEOTIDE SEQUENCE [LARGE SCALE GENOMIC DNA]</scope>
    <source>
        <strain evidence="2">DSM 23095</strain>
    </source>
</reference>
<evidence type="ECO:0000313" key="1">
    <source>
        <dbReference type="EMBL" id="SDD66249.1"/>
    </source>
</evidence>
<evidence type="ECO:0000313" key="2">
    <source>
        <dbReference type="Proteomes" id="UP000199060"/>
    </source>
</evidence>
<sequence length="185" mass="20412">MLFGILGQSMAQGCSRELTLVNELLEKANLNQAITDPEAIEEDFNELKSTLSSISLTSLKKDTPRILFLNGKEKNGRVKKNQRQIFVTTLITGKNLSISLQNPMMLHGIEIVICAHSLGGIVQNLTHFTVDESNVMNAFEFQFPDLNGSVVSITVRNIQSQERFDFAIAANSGGELGQENQLSEN</sequence>
<gene>
    <name evidence="1" type="ORF">SAMN04488104_104516</name>
</gene>
<organism evidence="1 2">
    <name type="scientific">Algoriphagus faecimaris</name>
    <dbReference type="NCBI Taxonomy" id="686796"/>
    <lineage>
        <taxon>Bacteria</taxon>
        <taxon>Pseudomonadati</taxon>
        <taxon>Bacteroidota</taxon>
        <taxon>Cytophagia</taxon>
        <taxon>Cytophagales</taxon>
        <taxon>Cyclobacteriaceae</taxon>
        <taxon>Algoriphagus</taxon>
    </lineage>
</organism>
<name>A0A1G6WKE1_9BACT</name>